<dbReference type="STRING" id="1492898.SY85_20180"/>
<dbReference type="OrthoDB" id="9815829at2"/>
<feature type="domain" description="Glycosyltransferase 2-like" evidence="1">
    <location>
        <begin position="9"/>
        <end position="111"/>
    </location>
</feature>
<name>A0A172U0A1_9BACT</name>
<evidence type="ECO:0000313" key="2">
    <source>
        <dbReference type="EMBL" id="ANE52453.1"/>
    </source>
</evidence>
<dbReference type="CDD" id="cd00761">
    <property type="entry name" value="Glyco_tranf_GTA_type"/>
    <property type="match status" value="1"/>
</dbReference>
<dbReference type="PANTHER" id="PTHR22916">
    <property type="entry name" value="GLYCOSYLTRANSFERASE"/>
    <property type="match status" value="1"/>
</dbReference>
<evidence type="ECO:0000313" key="3">
    <source>
        <dbReference type="Proteomes" id="UP000077177"/>
    </source>
</evidence>
<dbReference type="InterPro" id="IPR001173">
    <property type="entry name" value="Glyco_trans_2-like"/>
</dbReference>
<reference evidence="2 3" key="2">
    <citation type="journal article" date="2016" name="Int. J. Syst. Evol. Microbiol.">
        <title>Flavisolibacter tropicus sp. nov., isolated from tropical soil.</title>
        <authorList>
            <person name="Lee J.J."/>
            <person name="Kang M.S."/>
            <person name="Kim G.S."/>
            <person name="Lee C.S."/>
            <person name="Lim S."/>
            <person name="Lee J."/>
            <person name="Roh S.H."/>
            <person name="Kang H."/>
            <person name="Ha J.M."/>
            <person name="Bae S."/>
            <person name="Jung H.Y."/>
            <person name="Kim M.K."/>
        </authorList>
    </citation>
    <scope>NUCLEOTIDE SEQUENCE [LARGE SCALE GENOMIC DNA]</scope>
    <source>
        <strain evidence="2 3">LCS9</strain>
    </source>
</reference>
<dbReference type="Pfam" id="PF00535">
    <property type="entry name" value="Glycos_transf_2"/>
    <property type="match status" value="1"/>
</dbReference>
<dbReference type="EMBL" id="CP011390">
    <property type="protein sequence ID" value="ANE52453.1"/>
    <property type="molecule type" value="Genomic_DNA"/>
</dbReference>
<dbReference type="Proteomes" id="UP000077177">
    <property type="component" value="Chromosome"/>
</dbReference>
<dbReference type="Gene3D" id="3.90.550.10">
    <property type="entry name" value="Spore Coat Polysaccharide Biosynthesis Protein SpsA, Chain A"/>
    <property type="match status" value="1"/>
</dbReference>
<dbReference type="PANTHER" id="PTHR22916:SF3">
    <property type="entry name" value="UDP-GLCNAC:BETAGAL BETA-1,3-N-ACETYLGLUCOSAMINYLTRANSFERASE-LIKE PROTEIN 1"/>
    <property type="match status" value="1"/>
</dbReference>
<dbReference type="GO" id="GO:0016758">
    <property type="term" value="F:hexosyltransferase activity"/>
    <property type="evidence" value="ECO:0007669"/>
    <property type="project" value="UniProtKB-ARBA"/>
</dbReference>
<dbReference type="InterPro" id="IPR029044">
    <property type="entry name" value="Nucleotide-diphossugar_trans"/>
</dbReference>
<proteinExistence type="predicted"/>
<gene>
    <name evidence="2" type="ORF">SY85_20180</name>
</gene>
<dbReference type="RefSeq" id="WP_066406915.1">
    <property type="nucleotide sequence ID" value="NZ_CP011390.1"/>
</dbReference>
<sequence>MTANKPYFTVVIPTYNRAHLIGMTLKSVLTQTFTDFEVIVVDDGGKDDTEAVVKALGSNKVQYFRKENGERGAARNYGWQIANGEYVTFLDSDDLFYADHLQLAYEFMTQLQEKPKCFAQAYEIKDAHTDKVIVSAYQTTQPTINNVLVKGNILSCFGVFLKTELFEEVKFEEDRHFAGSEDWLLWLQLAARYPFFYNNAVSGALLEHDDRSVLSFNEQSLLFRTEHLKQKLGQDTAFLKTFGPRLLKKIHAHMLTYSSLHLAMSREKRKAIYYLQQALKTDYKEIFNRRCLAIIKHILFS</sequence>
<dbReference type="AlphaFoldDB" id="A0A172U0A1"/>
<protein>
    <recommendedName>
        <fullName evidence="1">Glycosyltransferase 2-like domain-containing protein</fullName>
    </recommendedName>
</protein>
<reference evidence="3" key="1">
    <citation type="submission" date="2015-01" db="EMBL/GenBank/DDBJ databases">
        <title>Flavisolibacter sp./LCS9/ whole genome sequencing.</title>
        <authorList>
            <person name="Kim M.K."/>
            <person name="Srinivasan S."/>
            <person name="Lee J.-J."/>
        </authorList>
    </citation>
    <scope>NUCLEOTIDE SEQUENCE [LARGE SCALE GENOMIC DNA]</scope>
    <source>
        <strain evidence="3">LCS9</strain>
    </source>
</reference>
<dbReference type="KEGG" id="fla:SY85_20180"/>
<organism evidence="2 3">
    <name type="scientific">Flavisolibacter tropicus</name>
    <dbReference type="NCBI Taxonomy" id="1492898"/>
    <lineage>
        <taxon>Bacteria</taxon>
        <taxon>Pseudomonadati</taxon>
        <taxon>Bacteroidota</taxon>
        <taxon>Chitinophagia</taxon>
        <taxon>Chitinophagales</taxon>
        <taxon>Chitinophagaceae</taxon>
        <taxon>Flavisolibacter</taxon>
    </lineage>
</organism>
<evidence type="ECO:0000259" key="1">
    <source>
        <dbReference type="Pfam" id="PF00535"/>
    </source>
</evidence>
<accession>A0A172U0A1</accession>
<keyword evidence="3" id="KW-1185">Reference proteome</keyword>
<dbReference type="SUPFAM" id="SSF53448">
    <property type="entry name" value="Nucleotide-diphospho-sugar transferases"/>
    <property type="match status" value="1"/>
</dbReference>